<name>A0AC35F802_9BILA</name>
<sequence length="782" mass="90064">MNNFFIIIFFITLFPFIFSQCPSIGIRSYVLFTITPETDYDGFLELFDFYAKISSTCGIEIQHDFRFGKTGFKRTITTNNLTSDLLAPKLPDLYQLSLTDSTSVKKPEDDPDLLGLATVIRSFRNDIDDRNTHPDSFIMKKSITIITDYLNENLTDTVPGTLSQENAQAFIITPLHNASDIFDSDKFKICVNDVVALDQCSMDFCKDLTISIGKSAVPNTQPDLSKIKIFAATFHPDLWMLRTIATEIAKGDRNIYPQETIKLDYIKVHFAKADDEGSSILLPWLGNVTQIFYEKCINTTLIDTLKLTNFSIVENNEISRAKFQPPELPCSNSVFYKRLLADLSNTKLSNGSVIILGDKCPNCLKEILNSRLSIEPELQIFFRIESASEKNDIYSTFINPVHNRLNQSLTKFHATFIEKPIDIINATTVNKMITPYTPLVFAKRYTYREPWSLAIDQFIVIIVLCIITAIGVGAVLYHITKKIYIEQMAEAQEEYKETKICLKPEENLRNDCLPWEVHIDRITLHQDFPLGEDNNYIIYLGKLKGKAPICQWINLPEMKQFQDCAVAVRVPRRYDDEEERQLLREINAMKILKHHDYISNLLGWFNKHNFACTIMELTHTNLLKYASQIKDSCEFEAEASTMCVLPLKQYLRIFVQVTDAMGYVAAKGLVHRNLTAKNVLLTTGLRAKISGFNYCSIVGDPDFEPTKPSFYNLPIHWMSIEAMKGRFTDRSDVWSYTIMSKCWVRYPERRPTFKELQTEFQRILDRQYEKYDNPAFVFEHPE</sequence>
<accession>A0AC35F802</accession>
<proteinExistence type="predicted"/>
<dbReference type="Proteomes" id="UP000887580">
    <property type="component" value="Unplaced"/>
</dbReference>
<evidence type="ECO:0000313" key="2">
    <source>
        <dbReference type="WBParaSite" id="PS1159_v2.g14815.t1"/>
    </source>
</evidence>
<dbReference type="WBParaSite" id="PS1159_v2.g14815.t1">
    <property type="protein sequence ID" value="PS1159_v2.g14815.t1"/>
    <property type="gene ID" value="PS1159_v2.g14815"/>
</dbReference>
<protein>
    <submittedName>
        <fullName evidence="2">Protein kinase domain-containing protein</fullName>
    </submittedName>
</protein>
<reference evidence="2" key="1">
    <citation type="submission" date="2022-11" db="UniProtKB">
        <authorList>
            <consortium name="WormBaseParasite"/>
        </authorList>
    </citation>
    <scope>IDENTIFICATION</scope>
</reference>
<evidence type="ECO:0000313" key="1">
    <source>
        <dbReference type="Proteomes" id="UP000887580"/>
    </source>
</evidence>
<organism evidence="1 2">
    <name type="scientific">Panagrolaimus sp. PS1159</name>
    <dbReference type="NCBI Taxonomy" id="55785"/>
    <lineage>
        <taxon>Eukaryota</taxon>
        <taxon>Metazoa</taxon>
        <taxon>Ecdysozoa</taxon>
        <taxon>Nematoda</taxon>
        <taxon>Chromadorea</taxon>
        <taxon>Rhabditida</taxon>
        <taxon>Tylenchina</taxon>
        <taxon>Panagrolaimomorpha</taxon>
        <taxon>Panagrolaimoidea</taxon>
        <taxon>Panagrolaimidae</taxon>
        <taxon>Panagrolaimus</taxon>
    </lineage>
</organism>